<dbReference type="InterPro" id="IPR003593">
    <property type="entry name" value="AAA+_ATPase"/>
</dbReference>
<dbReference type="KEGG" id="str:Sterm_3128"/>
<dbReference type="GO" id="GO:0005524">
    <property type="term" value="F:ATP binding"/>
    <property type="evidence" value="ECO:0007669"/>
    <property type="project" value="UniProtKB-KW"/>
</dbReference>
<keyword evidence="5" id="KW-0547">Nucleotide-binding</keyword>
<evidence type="ECO:0000256" key="9">
    <source>
        <dbReference type="SAM" id="Phobius"/>
    </source>
</evidence>
<accession>D1APD6</accession>
<protein>
    <submittedName>
        <fullName evidence="12">ABC transporter related protein</fullName>
    </submittedName>
</protein>
<evidence type="ECO:0000256" key="1">
    <source>
        <dbReference type="ARBA" id="ARBA00004651"/>
    </source>
</evidence>
<dbReference type="SUPFAM" id="SSF90123">
    <property type="entry name" value="ABC transporter transmembrane region"/>
    <property type="match status" value="1"/>
</dbReference>
<dbReference type="InterPro" id="IPR039421">
    <property type="entry name" value="Type_1_exporter"/>
</dbReference>
<keyword evidence="8 9" id="KW-0472">Membrane</keyword>
<keyword evidence="6" id="KW-0067">ATP-binding</keyword>
<dbReference type="SUPFAM" id="SSF52540">
    <property type="entry name" value="P-loop containing nucleoside triphosphate hydrolases"/>
    <property type="match status" value="1"/>
</dbReference>
<dbReference type="Pfam" id="PF00664">
    <property type="entry name" value="ABC_membrane"/>
    <property type="match status" value="1"/>
</dbReference>
<evidence type="ECO:0000256" key="2">
    <source>
        <dbReference type="ARBA" id="ARBA00022448"/>
    </source>
</evidence>
<dbReference type="GO" id="GO:0015421">
    <property type="term" value="F:ABC-type oligopeptide transporter activity"/>
    <property type="evidence" value="ECO:0007669"/>
    <property type="project" value="TreeGrafter"/>
</dbReference>
<dbReference type="PROSITE" id="PS50893">
    <property type="entry name" value="ABC_TRANSPORTER_2"/>
    <property type="match status" value="1"/>
</dbReference>
<evidence type="ECO:0000256" key="5">
    <source>
        <dbReference type="ARBA" id="ARBA00022741"/>
    </source>
</evidence>
<dbReference type="PROSITE" id="PS00211">
    <property type="entry name" value="ABC_TRANSPORTER_1"/>
    <property type="match status" value="1"/>
</dbReference>
<keyword evidence="2" id="KW-0813">Transport</keyword>
<feature type="transmembrane region" description="Helical" evidence="9">
    <location>
        <begin position="232"/>
        <end position="258"/>
    </location>
</feature>
<keyword evidence="4 9" id="KW-0812">Transmembrane</keyword>
<name>D1APD6_SEBTE</name>
<keyword evidence="3" id="KW-1003">Cell membrane</keyword>
<feature type="transmembrane region" description="Helical" evidence="9">
    <location>
        <begin position="14"/>
        <end position="36"/>
    </location>
</feature>
<organism evidence="12 13">
    <name type="scientific">Sebaldella termitidis (strain ATCC 33386 / NCTC 11300)</name>
    <dbReference type="NCBI Taxonomy" id="526218"/>
    <lineage>
        <taxon>Bacteria</taxon>
        <taxon>Fusobacteriati</taxon>
        <taxon>Fusobacteriota</taxon>
        <taxon>Fusobacteriia</taxon>
        <taxon>Fusobacteriales</taxon>
        <taxon>Leptotrichiaceae</taxon>
        <taxon>Sebaldella</taxon>
    </lineage>
</organism>
<feature type="transmembrane region" description="Helical" evidence="9">
    <location>
        <begin position="130"/>
        <end position="150"/>
    </location>
</feature>
<evidence type="ECO:0000259" key="11">
    <source>
        <dbReference type="PROSITE" id="PS50929"/>
    </source>
</evidence>
<evidence type="ECO:0000256" key="6">
    <source>
        <dbReference type="ARBA" id="ARBA00022840"/>
    </source>
</evidence>
<dbReference type="GO" id="GO:0005886">
    <property type="term" value="C:plasma membrane"/>
    <property type="evidence" value="ECO:0007669"/>
    <property type="project" value="UniProtKB-SubCell"/>
</dbReference>
<feature type="transmembrane region" description="Helical" evidence="9">
    <location>
        <begin position="156"/>
        <end position="176"/>
    </location>
</feature>
<keyword evidence="13" id="KW-1185">Reference proteome</keyword>
<dbReference type="InterPro" id="IPR011527">
    <property type="entry name" value="ABC1_TM_dom"/>
</dbReference>
<dbReference type="AlphaFoldDB" id="D1APD6"/>
<evidence type="ECO:0000256" key="8">
    <source>
        <dbReference type="ARBA" id="ARBA00023136"/>
    </source>
</evidence>
<feature type="domain" description="ABC transmembrane type-1" evidence="11">
    <location>
        <begin position="16"/>
        <end position="298"/>
    </location>
</feature>
<dbReference type="CDD" id="cd18548">
    <property type="entry name" value="ABC_6TM_Tm287_like"/>
    <property type="match status" value="1"/>
</dbReference>
<reference evidence="12 13" key="2">
    <citation type="journal article" date="2010" name="Stand. Genomic Sci.">
        <title>Complete genome sequence of Sebaldella termitidis type strain (NCTC 11300).</title>
        <authorList>
            <person name="Harmon-Smith M."/>
            <person name="Celia L."/>
            <person name="Chertkov O."/>
            <person name="Lapidus A."/>
            <person name="Copeland A."/>
            <person name="Glavina Del Rio T."/>
            <person name="Nolan M."/>
            <person name="Lucas S."/>
            <person name="Tice H."/>
            <person name="Cheng J.F."/>
            <person name="Han C."/>
            <person name="Detter J.C."/>
            <person name="Bruce D."/>
            <person name="Goodwin L."/>
            <person name="Pitluck S."/>
            <person name="Pati A."/>
            <person name="Liolios K."/>
            <person name="Ivanova N."/>
            <person name="Mavromatis K."/>
            <person name="Mikhailova N."/>
            <person name="Chen A."/>
            <person name="Palaniappan K."/>
            <person name="Land M."/>
            <person name="Hauser L."/>
            <person name="Chang Y.J."/>
            <person name="Jeffries C.D."/>
            <person name="Brettin T."/>
            <person name="Goker M."/>
            <person name="Beck B."/>
            <person name="Bristow J."/>
            <person name="Eisen J.A."/>
            <person name="Markowitz V."/>
            <person name="Hugenholtz P."/>
            <person name="Kyrpides N.C."/>
            <person name="Klenk H.P."/>
            <person name="Chen F."/>
        </authorList>
    </citation>
    <scope>NUCLEOTIDE SEQUENCE [LARGE SCALE GENOMIC DNA]</scope>
    <source>
        <strain evidence="13">ATCC 33386 / NCTC 11300</strain>
    </source>
</reference>
<dbReference type="SMART" id="SM00382">
    <property type="entry name" value="AAA"/>
    <property type="match status" value="1"/>
</dbReference>
<dbReference type="HOGENOM" id="CLU_000604_84_3_0"/>
<evidence type="ECO:0000256" key="3">
    <source>
        <dbReference type="ARBA" id="ARBA00022475"/>
    </source>
</evidence>
<dbReference type="Gene3D" id="3.40.50.300">
    <property type="entry name" value="P-loop containing nucleotide triphosphate hydrolases"/>
    <property type="match status" value="1"/>
</dbReference>
<dbReference type="eggNOG" id="COG1132">
    <property type="taxonomic scope" value="Bacteria"/>
</dbReference>
<feature type="transmembrane region" description="Helical" evidence="9">
    <location>
        <begin position="278"/>
        <end position="296"/>
    </location>
</feature>
<dbReference type="Pfam" id="PF00005">
    <property type="entry name" value="ABC_tran"/>
    <property type="match status" value="1"/>
</dbReference>
<dbReference type="STRING" id="526218.Sterm_3128"/>
<dbReference type="PROSITE" id="PS50929">
    <property type="entry name" value="ABC_TM1F"/>
    <property type="match status" value="1"/>
</dbReference>
<evidence type="ECO:0000259" key="10">
    <source>
        <dbReference type="PROSITE" id="PS50893"/>
    </source>
</evidence>
<keyword evidence="7 9" id="KW-1133">Transmembrane helix</keyword>
<gene>
    <name evidence="12" type="ordered locus">Sterm_3128</name>
</gene>
<dbReference type="InterPro" id="IPR036640">
    <property type="entry name" value="ABC1_TM_sf"/>
</dbReference>
<dbReference type="InterPro" id="IPR003439">
    <property type="entry name" value="ABC_transporter-like_ATP-bd"/>
</dbReference>
<dbReference type="InterPro" id="IPR017871">
    <property type="entry name" value="ABC_transporter-like_CS"/>
</dbReference>
<dbReference type="PANTHER" id="PTHR43394:SF1">
    <property type="entry name" value="ATP-BINDING CASSETTE SUB-FAMILY B MEMBER 10, MITOCHONDRIAL"/>
    <property type="match status" value="1"/>
</dbReference>
<feature type="domain" description="ABC transporter" evidence="10">
    <location>
        <begin position="332"/>
        <end position="568"/>
    </location>
</feature>
<dbReference type="PANTHER" id="PTHR43394">
    <property type="entry name" value="ATP-DEPENDENT PERMEASE MDL1, MITOCHONDRIAL"/>
    <property type="match status" value="1"/>
</dbReference>
<proteinExistence type="predicted"/>
<evidence type="ECO:0000313" key="12">
    <source>
        <dbReference type="EMBL" id="ACZ09970.1"/>
    </source>
</evidence>
<reference evidence="13" key="1">
    <citation type="submission" date="2009-09" db="EMBL/GenBank/DDBJ databases">
        <title>The complete chromosome of Sebaldella termitidis ATCC 33386.</title>
        <authorList>
            <consortium name="US DOE Joint Genome Institute (JGI-PGF)"/>
            <person name="Lucas S."/>
            <person name="Copeland A."/>
            <person name="Lapidus A."/>
            <person name="Glavina del Rio T."/>
            <person name="Dalin E."/>
            <person name="Tice H."/>
            <person name="Bruce D."/>
            <person name="Goodwin L."/>
            <person name="Pitluck S."/>
            <person name="Kyrpides N."/>
            <person name="Mavromatis K."/>
            <person name="Ivanova N."/>
            <person name="Mikhailova N."/>
            <person name="Sims D."/>
            <person name="Meincke L."/>
            <person name="Brettin T."/>
            <person name="Detter J.C."/>
            <person name="Han C."/>
            <person name="Larimer F."/>
            <person name="Land M."/>
            <person name="Hauser L."/>
            <person name="Markowitz V."/>
            <person name="Cheng J.F."/>
            <person name="Hugenholtz P."/>
            <person name="Woyke T."/>
            <person name="Wu D."/>
            <person name="Eisen J.A."/>
        </authorList>
    </citation>
    <scope>NUCLEOTIDE SEQUENCE [LARGE SCALE GENOMIC DNA]</scope>
    <source>
        <strain evidence="13">ATCC 33386 / NCTC 11300</strain>
    </source>
</reference>
<evidence type="ECO:0000313" key="13">
    <source>
        <dbReference type="Proteomes" id="UP000000845"/>
    </source>
</evidence>
<evidence type="ECO:0000256" key="7">
    <source>
        <dbReference type="ARBA" id="ARBA00022989"/>
    </source>
</evidence>
<dbReference type="FunFam" id="3.40.50.300:FF:000221">
    <property type="entry name" value="Multidrug ABC transporter ATP-binding protein"/>
    <property type="match status" value="1"/>
</dbReference>
<dbReference type="Proteomes" id="UP000000845">
    <property type="component" value="Chromosome"/>
</dbReference>
<evidence type="ECO:0000256" key="4">
    <source>
        <dbReference type="ARBA" id="ARBA00022692"/>
    </source>
</evidence>
<dbReference type="InterPro" id="IPR027417">
    <property type="entry name" value="P-loop_NTPase"/>
</dbReference>
<sequence>MNLMWRYAKKYKNYIFLNFLCVFSFILIELGLPTLLARIIDKGLVPKDFEVVKTTSVWMLAVCFAGLIGLILLAFCGSKISTSVIRDMRDDVFAKIQEFSHEEYDDFGISYLITATTNDAFQVMTFMQMMLRMGMVTPLMFIASFVMIIYKSPSLSVSVILAVPFLLMGVILIGKFSAPLSEAQQKGLDNINTNLRENLTGLRVIRAFINEKFQEGRFEKINKIYSETSKKLFKLMAVPQPGFSFIFNIILAIVIWFGASQINLGQLQVGELVAFIEYIFHALFSFMLFATVFMMYPRAAVSAHRIERILERVPRVTENINGITESKTHGYITFENVTFAYPGNSDEPILRDVSFSAKPGETVAFIGSTGSGKSTLIQLIPRFYDVTKGRIIIDGEDIRDYNLSFLRQKIGFIPQKALLFTGTISENIRYGKHDATQEEIESASKTAQAFDFINQKPDKFNEFLAEGGSNMSGGQKQRLSIARAIVKKPDIYIFDDSFSALDYQTDVKLRTALNSITKESTVLIVAQRVSTIMNADKILVLNEGNVVAEGTHRELLKTCDIYYDIASSQLTKEELE</sequence>
<dbReference type="Gene3D" id="1.20.1560.10">
    <property type="entry name" value="ABC transporter type 1, transmembrane domain"/>
    <property type="match status" value="1"/>
</dbReference>
<comment type="subcellular location">
    <subcellularLocation>
        <location evidence="1">Cell membrane</location>
        <topology evidence="1">Multi-pass membrane protein</topology>
    </subcellularLocation>
</comment>
<dbReference type="EMBL" id="CP001739">
    <property type="protein sequence ID" value="ACZ09970.1"/>
    <property type="molecule type" value="Genomic_DNA"/>
</dbReference>
<dbReference type="GO" id="GO:0016887">
    <property type="term" value="F:ATP hydrolysis activity"/>
    <property type="evidence" value="ECO:0007669"/>
    <property type="project" value="InterPro"/>
</dbReference>
<feature type="transmembrane region" description="Helical" evidence="9">
    <location>
        <begin position="56"/>
        <end position="76"/>
    </location>
</feature>